<protein>
    <submittedName>
        <fullName evidence="1">Uncharacterized protein</fullName>
    </submittedName>
</protein>
<sequence>MSRRALARSSVARHTLLDASEFSSLRARIAFSASPRSRAIVSRSSAIVACNFSTFAFSSATVLIVVSSSHLAISNSRAFSCNFSASVARSRLRHSSAFFNRHLTSAMSAFDRSSAHLAALHAAPRRLHSASLAESCFCSFSHSSSFVLSVLFKLSI</sequence>
<keyword evidence="2" id="KW-1185">Reference proteome</keyword>
<accession>A0A6G0Z1T2</accession>
<organism evidence="1 2">
    <name type="scientific">Aphis craccivora</name>
    <name type="common">Cowpea aphid</name>
    <dbReference type="NCBI Taxonomy" id="307492"/>
    <lineage>
        <taxon>Eukaryota</taxon>
        <taxon>Metazoa</taxon>
        <taxon>Ecdysozoa</taxon>
        <taxon>Arthropoda</taxon>
        <taxon>Hexapoda</taxon>
        <taxon>Insecta</taxon>
        <taxon>Pterygota</taxon>
        <taxon>Neoptera</taxon>
        <taxon>Paraneoptera</taxon>
        <taxon>Hemiptera</taxon>
        <taxon>Sternorrhyncha</taxon>
        <taxon>Aphidomorpha</taxon>
        <taxon>Aphidoidea</taxon>
        <taxon>Aphididae</taxon>
        <taxon>Aphidini</taxon>
        <taxon>Aphis</taxon>
        <taxon>Aphis</taxon>
    </lineage>
</organism>
<name>A0A6G0Z1T2_APHCR</name>
<evidence type="ECO:0000313" key="2">
    <source>
        <dbReference type="Proteomes" id="UP000478052"/>
    </source>
</evidence>
<dbReference type="EMBL" id="VUJU01001602">
    <property type="protein sequence ID" value="KAF0764570.1"/>
    <property type="molecule type" value="Genomic_DNA"/>
</dbReference>
<comment type="caution">
    <text evidence="1">The sequence shown here is derived from an EMBL/GenBank/DDBJ whole genome shotgun (WGS) entry which is preliminary data.</text>
</comment>
<dbReference type="Proteomes" id="UP000478052">
    <property type="component" value="Unassembled WGS sequence"/>
</dbReference>
<evidence type="ECO:0000313" key="1">
    <source>
        <dbReference type="EMBL" id="KAF0764570.1"/>
    </source>
</evidence>
<reference evidence="1 2" key="1">
    <citation type="submission" date="2019-08" db="EMBL/GenBank/DDBJ databases">
        <title>Whole genome of Aphis craccivora.</title>
        <authorList>
            <person name="Voronova N.V."/>
            <person name="Shulinski R.S."/>
            <person name="Bandarenka Y.V."/>
            <person name="Zhorov D.G."/>
            <person name="Warner D."/>
        </authorList>
    </citation>
    <scope>NUCLEOTIDE SEQUENCE [LARGE SCALE GENOMIC DNA]</scope>
    <source>
        <strain evidence="1">180601</strain>
        <tissue evidence="1">Whole Body</tissue>
    </source>
</reference>
<dbReference type="AlphaFoldDB" id="A0A6G0Z1T2"/>
<proteinExistence type="predicted"/>
<gene>
    <name evidence="1" type="ORF">FWK35_00018293</name>
</gene>